<name>A0ACC3D7S6_9PEZI</name>
<protein>
    <submittedName>
        <fullName evidence="1">Uncharacterized protein</fullName>
    </submittedName>
</protein>
<gene>
    <name evidence="1" type="ORF">LTS18_002759</name>
</gene>
<accession>A0ACC3D7S6</accession>
<reference evidence="1" key="1">
    <citation type="submission" date="2024-09" db="EMBL/GenBank/DDBJ databases">
        <title>Black Yeasts Isolated from many extreme environments.</title>
        <authorList>
            <person name="Coleine C."/>
            <person name="Stajich J.E."/>
            <person name="Selbmann L."/>
        </authorList>
    </citation>
    <scope>NUCLEOTIDE SEQUENCE</scope>
    <source>
        <strain evidence="1">CCFEE 5737</strain>
    </source>
</reference>
<dbReference type="Proteomes" id="UP001186974">
    <property type="component" value="Unassembled WGS sequence"/>
</dbReference>
<evidence type="ECO:0000313" key="2">
    <source>
        <dbReference type="Proteomes" id="UP001186974"/>
    </source>
</evidence>
<keyword evidence="2" id="KW-1185">Reference proteome</keyword>
<organism evidence="1 2">
    <name type="scientific">Coniosporium uncinatum</name>
    <dbReference type="NCBI Taxonomy" id="93489"/>
    <lineage>
        <taxon>Eukaryota</taxon>
        <taxon>Fungi</taxon>
        <taxon>Dikarya</taxon>
        <taxon>Ascomycota</taxon>
        <taxon>Pezizomycotina</taxon>
        <taxon>Dothideomycetes</taxon>
        <taxon>Dothideomycetes incertae sedis</taxon>
        <taxon>Coniosporium</taxon>
    </lineage>
</organism>
<evidence type="ECO:0000313" key="1">
    <source>
        <dbReference type="EMBL" id="KAK3063094.1"/>
    </source>
</evidence>
<proteinExistence type="predicted"/>
<sequence>MAIASFFAGSLPLTLSLSQKQMRAISAIGTGVLVGTALVVIIPEGIETLYSSSAKSYAHREIKPMAAPMRGGLGALSLHRLDLATDVPAEQSPRGLLGGLPQIGDTVYVQRDDDAPTDAQAPSEEHNEADHDHESEDSPHAWVGISLVLGFILMYLIDIVPHLTSSNSRAARPMHISLSNLSRGAHDASSSRMNGGIQVSGMEEAPRSPQPASPSSGNSTTIGLVIHAIADGIALGASATSPAARTSFGFVVFLAIMLHKAPAAFGLTAVLLKQGLSKRSARAHLLVFSLAAPVGAFATWIGVNIVGAGGAGGDLLDQAETGGGEAASMWWTGVVLIFSGGTFLYVAMHAMQESAASSYFSHAHSHSYTYSETEISSAANGYGESGLLDPYGPRDSPQKKGPSVSETSLAVVGMLLPLFTQIGHAHAHG</sequence>
<dbReference type="EMBL" id="JAWDJW010006997">
    <property type="protein sequence ID" value="KAK3063094.1"/>
    <property type="molecule type" value="Genomic_DNA"/>
</dbReference>
<comment type="caution">
    <text evidence="1">The sequence shown here is derived from an EMBL/GenBank/DDBJ whole genome shotgun (WGS) entry which is preliminary data.</text>
</comment>